<accession>A0A8J2XL73</accession>
<protein>
    <submittedName>
        <fullName evidence="2">Membrane protein</fullName>
    </submittedName>
</protein>
<dbReference type="PANTHER" id="PTHR38442">
    <property type="entry name" value="INNER MEMBRANE PROTEIN-RELATED"/>
    <property type="match status" value="1"/>
</dbReference>
<feature type="transmembrane region" description="Helical" evidence="1">
    <location>
        <begin position="28"/>
        <end position="48"/>
    </location>
</feature>
<reference evidence="2" key="2">
    <citation type="submission" date="2020-09" db="EMBL/GenBank/DDBJ databases">
        <authorList>
            <person name="Sun Q."/>
            <person name="Zhou Y."/>
        </authorList>
    </citation>
    <scope>NUCLEOTIDE SEQUENCE</scope>
    <source>
        <strain evidence="2">CGMCC 1.12785</strain>
    </source>
</reference>
<dbReference type="GO" id="GO:0005886">
    <property type="term" value="C:plasma membrane"/>
    <property type="evidence" value="ECO:0007669"/>
    <property type="project" value="TreeGrafter"/>
</dbReference>
<evidence type="ECO:0000256" key="1">
    <source>
        <dbReference type="SAM" id="Phobius"/>
    </source>
</evidence>
<evidence type="ECO:0000313" key="3">
    <source>
        <dbReference type="Proteomes" id="UP000616114"/>
    </source>
</evidence>
<dbReference type="AlphaFoldDB" id="A0A8J2XL73"/>
<proteinExistence type="predicted"/>
<organism evidence="2 3">
    <name type="scientific">Sediminivirga luteola</name>
    <dbReference type="NCBI Taxonomy" id="1774748"/>
    <lineage>
        <taxon>Bacteria</taxon>
        <taxon>Bacillati</taxon>
        <taxon>Actinomycetota</taxon>
        <taxon>Actinomycetes</taxon>
        <taxon>Micrococcales</taxon>
        <taxon>Brevibacteriaceae</taxon>
        <taxon>Sediminivirga</taxon>
    </lineage>
</organism>
<keyword evidence="1" id="KW-0472">Membrane</keyword>
<reference evidence="2" key="1">
    <citation type="journal article" date="2014" name="Int. J. Syst. Evol. Microbiol.">
        <title>Complete genome sequence of Corynebacterium casei LMG S-19264T (=DSM 44701T), isolated from a smear-ripened cheese.</title>
        <authorList>
            <consortium name="US DOE Joint Genome Institute (JGI-PGF)"/>
            <person name="Walter F."/>
            <person name="Albersmeier A."/>
            <person name="Kalinowski J."/>
            <person name="Ruckert C."/>
        </authorList>
    </citation>
    <scope>NUCLEOTIDE SEQUENCE</scope>
    <source>
        <strain evidence="2">CGMCC 1.12785</strain>
    </source>
</reference>
<evidence type="ECO:0000313" key="2">
    <source>
        <dbReference type="EMBL" id="GGA20364.1"/>
    </source>
</evidence>
<name>A0A8J2XL73_9MICO</name>
<dbReference type="EMBL" id="BMFY01000010">
    <property type="protein sequence ID" value="GGA20364.1"/>
    <property type="molecule type" value="Genomic_DNA"/>
</dbReference>
<dbReference type="RefSeq" id="WP_188551168.1">
    <property type="nucleotide sequence ID" value="NZ_BMFY01000010.1"/>
</dbReference>
<keyword evidence="3" id="KW-1185">Reference proteome</keyword>
<gene>
    <name evidence="2" type="ORF">GCM10011333_24440</name>
</gene>
<dbReference type="Pfam" id="PF04286">
    <property type="entry name" value="DUF445"/>
    <property type="match status" value="1"/>
</dbReference>
<keyword evidence="1" id="KW-0812">Transmembrane</keyword>
<sequence>MADTLQPTPVPTLGDEAERRAALRRMRAVALGLLVLAALVFLATHLFTDLTGVWGFVGRASEAAMIGAIADWFAVTALFRHPLRLPIPHTAIIPRRKDALGESLSTFVAENFLRADVVEDKIRRTRVTARAGAWLSETKNQEYAADRIAAGLGYALDRIEDRDVMDLATGVIVPKLIEAEKSPVLGDLLGDLVQDGSHHGVVDLIIGEAHTWLSLNPRVIEEMVESRRPSWVPHWLGDQLAGRLHREVLRWVAEVRDDPRHQARIALDAWLLRLAEDLQQDTPTRLKLEELLGTLLSRPETEQAILALWQSFRRSLRRAVDDPGSALRPRLAAIIGDLAQKMSADEDFQARADDRLARTLGDLAQSFGPELASVIGETIARWDAREASRRIELFVGKDLQYIRINGTVIGALVGLAIHAVTLLLP</sequence>
<dbReference type="InterPro" id="IPR007383">
    <property type="entry name" value="DUF445"/>
</dbReference>
<dbReference type="PANTHER" id="PTHR38442:SF1">
    <property type="entry name" value="INNER MEMBRANE PROTEIN"/>
    <property type="match status" value="1"/>
</dbReference>
<dbReference type="Proteomes" id="UP000616114">
    <property type="component" value="Unassembled WGS sequence"/>
</dbReference>
<keyword evidence="1" id="KW-1133">Transmembrane helix</keyword>
<comment type="caution">
    <text evidence="2">The sequence shown here is derived from an EMBL/GenBank/DDBJ whole genome shotgun (WGS) entry which is preliminary data.</text>
</comment>